<feature type="domain" description="N-acetyltransferase" evidence="4">
    <location>
        <begin position="18"/>
        <end position="156"/>
    </location>
</feature>
<evidence type="ECO:0000259" key="4">
    <source>
        <dbReference type="PROSITE" id="PS51186"/>
    </source>
</evidence>
<dbReference type="InterPro" id="IPR050832">
    <property type="entry name" value="Bact_Acetyltransf"/>
</dbReference>
<sequence>MDPLSLSRPTAEQWRTWRELRLAALADAPRAFGATLAVESAYDERQWRERLRPDRGVPIIAWLGADPVGIIGCYRPQPEAVELVSMWVAPRARGRGVGDRLIAEVLSWAGPLPVGLWVVSDNLPARGLYERNGFRATGQTQPYRDEPGTTELRFIRSSGITSPAAGSARPGTAADRPAS</sequence>
<evidence type="ECO:0000256" key="2">
    <source>
        <dbReference type="ARBA" id="ARBA00023315"/>
    </source>
</evidence>
<name>A0ABR6BWN6_9PSEU</name>
<keyword evidence="6" id="KW-1185">Reference proteome</keyword>
<gene>
    <name evidence="5" type="ORF">BC739_008566</name>
</gene>
<dbReference type="PROSITE" id="PS51186">
    <property type="entry name" value="GNAT"/>
    <property type="match status" value="1"/>
</dbReference>
<dbReference type="PANTHER" id="PTHR43877">
    <property type="entry name" value="AMINOALKYLPHOSPHONATE N-ACETYLTRANSFERASE-RELATED-RELATED"/>
    <property type="match status" value="1"/>
</dbReference>
<feature type="region of interest" description="Disordered" evidence="3">
    <location>
        <begin position="158"/>
        <end position="179"/>
    </location>
</feature>
<accession>A0ABR6BWN6</accession>
<evidence type="ECO:0000256" key="3">
    <source>
        <dbReference type="SAM" id="MobiDB-lite"/>
    </source>
</evidence>
<evidence type="ECO:0000313" key="5">
    <source>
        <dbReference type="EMBL" id="MBA8931319.1"/>
    </source>
</evidence>
<dbReference type="InterPro" id="IPR016181">
    <property type="entry name" value="Acyl_CoA_acyltransferase"/>
</dbReference>
<dbReference type="CDD" id="cd04301">
    <property type="entry name" value="NAT_SF"/>
    <property type="match status" value="1"/>
</dbReference>
<dbReference type="InterPro" id="IPR000182">
    <property type="entry name" value="GNAT_dom"/>
</dbReference>
<dbReference type="RefSeq" id="WP_182840307.1">
    <property type="nucleotide sequence ID" value="NZ_BAAABQ010000015.1"/>
</dbReference>
<keyword evidence="2" id="KW-0012">Acyltransferase</keyword>
<comment type="caution">
    <text evidence="5">The sequence shown here is derived from an EMBL/GenBank/DDBJ whole genome shotgun (WGS) entry which is preliminary data.</text>
</comment>
<proteinExistence type="predicted"/>
<organism evidence="5 6">
    <name type="scientific">Kutzneria viridogrisea</name>
    <dbReference type="NCBI Taxonomy" id="47990"/>
    <lineage>
        <taxon>Bacteria</taxon>
        <taxon>Bacillati</taxon>
        <taxon>Actinomycetota</taxon>
        <taxon>Actinomycetes</taxon>
        <taxon>Pseudonocardiales</taxon>
        <taxon>Pseudonocardiaceae</taxon>
        <taxon>Kutzneria</taxon>
    </lineage>
</organism>
<reference evidence="5 6" key="1">
    <citation type="submission" date="2020-08" db="EMBL/GenBank/DDBJ databases">
        <title>Genomic Encyclopedia of Archaeal and Bacterial Type Strains, Phase II (KMG-II): from individual species to whole genera.</title>
        <authorList>
            <person name="Goeker M."/>
        </authorList>
    </citation>
    <scope>NUCLEOTIDE SEQUENCE [LARGE SCALE GENOMIC DNA]</scope>
    <source>
        <strain evidence="5 6">DSM 43850</strain>
    </source>
</reference>
<dbReference type="SUPFAM" id="SSF55729">
    <property type="entry name" value="Acyl-CoA N-acyltransferases (Nat)"/>
    <property type="match status" value="1"/>
</dbReference>
<protein>
    <submittedName>
        <fullName evidence="5">GNAT superfamily N-acetyltransferase</fullName>
    </submittedName>
</protein>
<dbReference type="EMBL" id="JACJID010000008">
    <property type="protein sequence ID" value="MBA8931319.1"/>
    <property type="molecule type" value="Genomic_DNA"/>
</dbReference>
<dbReference type="Proteomes" id="UP000517916">
    <property type="component" value="Unassembled WGS sequence"/>
</dbReference>
<keyword evidence="1" id="KW-0808">Transferase</keyword>
<dbReference type="Pfam" id="PF00583">
    <property type="entry name" value="Acetyltransf_1"/>
    <property type="match status" value="1"/>
</dbReference>
<evidence type="ECO:0000256" key="1">
    <source>
        <dbReference type="ARBA" id="ARBA00022679"/>
    </source>
</evidence>
<dbReference type="PANTHER" id="PTHR43877:SF2">
    <property type="entry name" value="AMINOALKYLPHOSPHONATE N-ACETYLTRANSFERASE-RELATED"/>
    <property type="match status" value="1"/>
</dbReference>
<dbReference type="Gene3D" id="3.40.630.30">
    <property type="match status" value="1"/>
</dbReference>
<evidence type="ECO:0000313" key="6">
    <source>
        <dbReference type="Proteomes" id="UP000517916"/>
    </source>
</evidence>